<keyword evidence="3" id="KW-1185">Reference proteome</keyword>
<dbReference type="InterPro" id="IPR008754">
    <property type="entry name" value="Peptidase_M43"/>
</dbReference>
<dbReference type="Gene3D" id="3.40.390.10">
    <property type="entry name" value="Collagenase (Catalytic Domain)"/>
    <property type="match status" value="1"/>
</dbReference>
<sequence length="311" mass="35507">MTFCKYLSLFILIAFISCSKQEEEINMTVPKIEYSEIEKFNNKWNDVDGVTKLRLVVHQFSSEDSFYTESQVLALVDSINTTLTQALPNQDIEKGFEGVYQIPKIVFLFDTTEFAAMTTTKLTTDLEDSVAGAFVRQQHQDIDGSKYVNFFLIPYTDSDGFGHTRIAGSDGANDMIKGGIYVYGKTLDKGIISTTFIHELGHYLGLYHTFGKTYPSEIDCDKMKNYIENGINELIYERDGVQFYANDYDDEIDDTPYMFVMGYRPCNDLFGPPHNNNFMNYSVIKNMFTQGQCDKMNAVLKSESRRGVIIE</sequence>
<name>A0ABX8H3H2_9BACT</name>
<dbReference type="RefSeq" id="WP_144075815.1">
    <property type="nucleotide sequence ID" value="NZ_CP076129.1"/>
</dbReference>
<reference evidence="2 3" key="1">
    <citation type="submission" date="2021-05" db="EMBL/GenBank/DDBJ databases">
        <title>Comparative genomic studies on the polysaccharide-degrading batcterial strains of the Flammeovirga genus.</title>
        <authorList>
            <person name="Zewei F."/>
            <person name="Zheng Z."/>
            <person name="Yu L."/>
            <person name="Ruyue G."/>
            <person name="Yanhong M."/>
            <person name="Yuanyuan C."/>
            <person name="Jingyan G."/>
            <person name="Wenjun H."/>
        </authorList>
    </citation>
    <scope>NUCLEOTIDE SEQUENCE [LARGE SCALE GENOMIC DNA]</scope>
    <source>
        <strain evidence="2 3">YS10</strain>
    </source>
</reference>
<dbReference type="Pfam" id="PF05572">
    <property type="entry name" value="Peptidase_M43"/>
    <property type="match status" value="1"/>
</dbReference>
<feature type="domain" description="Peptidase M43 pregnancy-associated plasma-A" evidence="1">
    <location>
        <begin position="142"/>
        <end position="300"/>
    </location>
</feature>
<dbReference type="EMBL" id="CP076129">
    <property type="protein sequence ID" value="QWG10204.1"/>
    <property type="molecule type" value="Genomic_DNA"/>
</dbReference>
<proteinExistence type="predicted"/>
<accession>A0ABX8H3H2</accession>
<protein>
    <recommendedName>
        <fullName evidence="1">Peptidase M43 pregnancy-associated plasma-A domain-containing protein</fullName>
    </recommendedName>
</protein>
<dbReference type="Proteomes" id="UP000682802">
    <property type="component" value="Chromosome 2"/>
</dbReference>
<organism evidence="2 3">
    <name type="scientific">Flammeovirga kamogawensis</name>
    <dbReference type="NCBI Taxonomy" id="373891"/>
    <lineage>
        <taxon>Bacteria</taxon>
        <taxon>Pseudomonadati</taxon>
        <taxon>Bacteroidota</taxon>
        <taxon>Cytophagia</taxon>
        <taxon>Cytophagales</taxon>
        <taxon>Flammeovirgaceae</taxon>
        <taxon>Flammeovirga</taxon>
    </lineage>
</organism>
<evidence type="ECO:0000313" key="3">
    <source>
        <dbReference type="Proteomes" id="UP000682802"/>
    </source>
</evidence>
<dbReference type="SUPFAM" id="SSF55486">
    <property type="entry name" value="Metalloproteases ('zincins'), catalytic domain"/>
    <property type="match status" value="1"/>
</dbReference>
<dbReference type="InterPro" id="IPR024079">
    <property type="entry name" value="MetalloPept_cat_dom_sf"/>
</dbReference>
<evidence type="ECO:0000313" key="2">
    <source>
        <dbReference type="EMBL" id="QWG10204.1"/>
    </source>
</evidence>
<dbReference type="PROSITE" id="PS51257">
    <property type="entry name" value="PROKAR_LIPOPROTEIN"/>
    <property type="match status" value="1"/>
</dbReference>
<gene>
    <name evidence="2" type="ORF">KM029_21210</name>
</gene>
<evidence type="ECO:0000259" key="1">
    <source>
        <dbReference type="Pfam" id="PF05572"/>
    </source>
</evidence>